<proteinExistence type="predicted"/>
<keyword evidence="1" id="KW-1133">Transmembrane helix</keyword>
<evidence type="ECO:0008006" key="4">
    <source>
        <dbReference type="Google" id="ProtNLM"/>
    </source>
</evidence>
<protein>
    <recommendedName>
        <fullName evidence="4">DUF2127 domain-containing protein</fullName>
    </recommendedName>
</protein>
<keyword evidence="1" id="KW-0812">Transmembrane</keyword>
<evidence type="ECO:0000313" key="2">
    <source>
        <dbReference type="EMBL" id="MBG9985998.1"/>
    </source>
</evidence>
<evidence type="ECO:0000256" key="1">
    <source>
        <dbReference type="SAM" id="Phobius"/>
    </source>
</evidence>
<comment type="caution">
    <text evidence="2">The sequence shown here is derived from an EMBL/GenBank/DDBJ whole genome shotgun (WGS) entry which is preliminary data.</text>
</comment>
<dbReference type="RefSeq" id="WP_197114921.1">
    <property type="nucleotide sequence ID" value="NZ_JACBXQ010000002.1"/>
</dbReference>
<feature type="transmembrane region" description="Helical" evidence="1">
    <location>
        <begin position="83"/>
        <end position="102"/>
    </location>
</feature>
<name>A0ABS0LPA7_9LACT</name>
<keyword evidence="3" id="KW-1185">Reference proteome</keyword>
<feature type="transmembrane region" description="Helical" evidence="1">
    <location>
        <begin position="56"/>
        <end position="76"/>
    </location>
</feature>
<evidence type="ECO:0000313" key="3">
    <source>
        <dbReference type="Proteomes" id="UP000721415"/>
    </source>
</evidence>
<gene>
    <name evidence="2" type="ORF">HZY91_03710</name>
</gene>
<accession>A0ABS0LPA7</accession>
<feature type="transmembrane region" description="Helical" evidence="1">
    <location>
        <begin position="12"/>
        <end position="36"/>
    </location>
</feature>
<keyword evidence="1" id="KW-0472">Membrane</keyword>
<dbReference type="EMBL" id="JACBXQ010000002">
    <property type="protein sequence ID" value="MBG9985998.1"/>
    <property type="molecule type" value="Genomic_DNA"/>
</dbReference>
<sequence length="130" mass="14811">MKKIRVAAILMLLHGLVMELGTGIFFILTILTGFVNVNEIEMEIFYLEYFQKNLEWMLMMSLIFGVVRSVGALGLLKRRKWGFILSIINCLVTMVLMVFMLPSGIMDGLFACSSLILILMAYYGENEIEV</sequence>
<organism evidence="2 3">
    <name type="scientific">Facklamia lactis</name>
    <dbReference type="NCBI Taxonomy" id="2749967"/>
    <lineage>
        <taxon>Bacteria</taxon>
        <taxon>Bacillati</taxon>
        <taxon>Bacillota</taxon>
        <taxon>Bacilli</taxon>
        <taxon>Lactobacillales</taxon>
        <taxon>Aerococcaceae</taxon>
        <taxon>Facklamia</taxon>
    </lineage>
</organism>
<reference evidence="2 3" key="1">
    <citation type="submission" date="2020-07" db="EMBL/GenBank/DDBJ databases">
        <title>Facklamia lactis sp. nov., isolated from raw milk.</title>
        <authorList>
            <person name="Doll E.V."/>
            <person name="Huptas C."/>
            <person name="Staib L."/>
            <person name="Wenning M."/>
            <person name="Scherer S."/>
        </authorList>
    </citation>
    <scope>NUCLEOTIDE SEQUENCE [LARGE SCALE GENOMIC DNA]</scope>
    <source>
        <strain evidence="2 3">DSM 111018</strain>
    </source>
</reference>
<dbReference type="Proteomes" id="UP000721415">
    <property type="component" value="Unassembled WGS sequence"/>
</dbReference>